<feature type="region of interest" description="Disordered" evidence="1">
    <location>
        <begin position="39"/>
        <end position="64"/>
    </location>
</feature>
<dbReference type="EMBL" id="PHWZ01000067">
    <property type="protein sequence ID" value="TEY74956.1"/>
    <property type="molecule type" value="Genomic_DNA"/>
</dbReference>
<evidence type="ECO:0000313" key="2">
    <source>
        <dbReference type="EMBL" id="TEY74956.1"/>
    </source>
</evidence>
<keyword evidence="3" id="KW-1185">Reference proteome</keyword>
<dbReference type="AlphaFoldDB" id="A0A4Y8D9M5"/>
<gene>
    <name evidence="2" type="ORF">BOTCAL_0067g00120</name>
</gene>
<name>A0A4Y8D9M5_9HELO</name>
<protein>
    <submittedName>
        <fullName evidence="2">Uncharacterized protein</fullName>
    </submittedName>
</protein>
<organism evidence="2 3">
    <name type="scientific">Botryotinia calthae</name>
    <dbReference type="NCBI Taxonomy" id="38488"/>
    <lineage>
        <taxon>Eukaryota</taxon>
        <taxon>Fungi</taxon>
        <taxon>Dikarya</taxon>
        <taxon>Ascomycota</taxon>
        <taxon>Pezizomycotina</taxon>
        <taxon>Leotiomycetes</taxon>
        <taxon>Helotiales</taxon>
        <taxon>Sclerotiniaceae</taxon>
        <taxon>Botryotinia</taxon>
    </lineage>
</organism>
<accession>A0A4Y8D9M5</accession>
<comment type="caution">
    <text evidence="2">The sequence shown here is derived from an EMBL/GenBank/DDBJ whole genome shotgun (WGS) entry which is preliminary data.</text>
</comment>
<evidence type="ECO:0000256" key="1">
    <source>
        <dbReference type="SAM" id="MobiDB-lite"/>
    </source>
</evidence>
<dbReference type="Proteomes" id="UP000297299">
    <property type="component" value="Unassembled WGS sequence"/>
</dbReference>
<sequence length="64" mass="7413">MDYEQDSNNDHYYRGAGRQTTRRFESFEFDSRFGITAAPGPSPDECPPLHLIESDNDRGLKYQI</sequence>
<reference evidence="2 3" key="1">
    <citation type="submission" date="2017-11" db="EMBL/GenBank/DDBJ databases">
        <title>Comparative genomics of Botrytis spp.</title>
        <authorList>
            <person name="Valero-Jimenez C.A."/>
            <person name="Tapia P."/>
            <person name="Veloso J."/>
            <person name="Silva-Moreno E."/>
            <person name="Staats M."/>
            <person name="Valdes J.H."/>
            <person name="Van Kan J.A.L."/>
        </authorList>
    </citation>
    <scope>NUCLEOTIDE SEQUENCE [LARGE SCALE GENOMIC DNA]</scope>
    <source>
        <strain evidence="2 3">MUCL2830</strain>
    </source>
</reference>
<evidence type="ECO:0000313" key="3">
    <source>
        <dbReference type="Proteomes" id="UP000297299"/>
    </source>
</evidence>
<proteinExistence type="predicted"/>
<feature type="compositionally biased region" description="Basic and acidic residues" evidence="1">
    <location>
        <begin position="52"/>
        <end position="64"/>
    </location>
</feature>